<comment type="caution">
    <text evidence="1">The sequence shown here is derived from an EMBL/GenBank/DDBJ whole genome shotgun (WGS) entry which is preliminary data.</text>
</comment>
<sequence length="48" mass="5605">MVPTIGIRFSMPLRLRFVFSSLYGRPRACCKLLLFQHNCNSILEAKYL</sequence>
<proteinExistence type="predicted"/>
<keyword evidence="2" id="KW-1185">Reference proteome</keyword>
<evidence type="ECO:0000313" key="2">
    <source>
        <dbReference type="Proteomes" id="UP000822688"/>
    </source>
</evidence>
<evidence type="ECO:0000313" key="1">
    <source>
        <dbReference type="EMBL" id="KAG0558059.1"/>
    </source>
</evidence>
<name>A0A8T0GIS4_CERPU</name>
<accession>A0A8T0GIS4</accession>
<gene>
    <name evidence="1" type="ORF">KC19_10G001600</name>
</gene>
<dbReference type="Proteomes" id="UP000822688">
    <property type="component" value="Chromosome 10"/>
</dbReference>
<organism evidence="1 2">
    <name type="scientific">Ceratodon purpureus</name>
    <name type="common">Fire moss</name>
    <name type="synonym">Dicranum purpureum</name>
    <dbReference type="NCBI Taxonomy" id="3225"/>
    <lineage>
        <taxon>Eukaryota</taxon>
        <taxon>Viridiplantae</taxon>
        <taxon>Streptophyta</taxon>
        <taxon>Embryophyta</taxon>
        <taxon>Bryophyta</taxon>
        <taxon>Bryophytina</taxon>
        <taxon>Bryopsida</taxon>
        <taxon>Dicranidae</taxon>
        <taxon>Pseudoditrichales</taxon>
        <taxon>Ditrichaceae</taxon>
        <taxon>Ceratodon</taxon>
    </lineage>
</organism>
<reference evidence="1" key="1">
    <citation type="submission" date="2020-06" db="EMBL/GenBank/DDBJ databases">
        <title>WGS assembly of Ceratodon purpureus strain R40.</title>
        <authorList>
            <person name="Carey S.B."/>
            <person name="Jenkins J."/>
            <person name="Shu S."/>
            <person name="Lovell J.T."/>
            <person name="Sreedasyam A."/>
            <person name="Maumus F."/>
            <person name="Tiley G.P."/>
            <person name="Fernandez-Pozo N."/>
            <person name="Barry K."/>
            <person name="Chen C."/>
            <person name="Wang M."/>
            <person name="Lipzen A."/>
            <person name="Daum C."/>
            <person name="Saski C.A."/>
            <person name="Payton A.C."/>
            <person name="Mcbreen J.C."/>
            <person name="Conrad R.E."/>
            <person name="Kollar L.M."/>
            <person name="Olsson S."/>
            <person name="Huttunen S."/>
            <person name="Landis J.B."/>
            <person name="Wickett N.J."/>
            <person name="Johnson M.G."/>
            <person name="Rensing S.A."/>
            <person name="Grimwood J."/>
            <person name="Schmutz J."/>
            <person name="Mcdaniel S.F."/>
        </authorList>
    </citation>
    <scope>NUCLEOTIDE SEQUENCE</scope>
    <source>
        <strain evidence="1">R40</strain>
    </source>
</reference>
<dbReference type="AlphaFoldDB" id="A0A8T0GIS4"/>
<dbReference type="EMBL" id="CM026431">
    <property type="protein sequence ID" value="KAG0558059.1"/>
    <property type="molecule type" value="Genomic_DNA"/>
</dbReference>
<protein>
    <submittedName>
        <fullName evidence="1">Uncharacterized protein</fullName>
    </submittedName>
</protein>